<sequence length="162" mass="17522">MTKPNNSSRDERSEEMGIGYPPPEGPDLDARLRAVRRSVLRRIVRRPRWWQVAAAVVVVAGAALGGASASVAFYPTKVTSGAFVKPAYADQVAACLADRGWQPHVLSDADSRRQYEPGDAVVIEFVVDGRKSSELGRDVDKCRSVVEKRAGESTLPDSIANG</sequence>
<reference evidence="3 4" key="1">
    <citation type="submission" date="2019-06" db="EMBL/GenBank/DDBJ databases">
        <authorList>
            <person name="Li F."/>
        </authorList>
    </citation>
    <scope>NUCLEOTIDE SEQUENCE [LARGE SCALE GENOMIC DNA]</scope>
    <source>
        <strain evidence="3 4">10F1D-1</strain>
    </source>
</reference>
<evidence type="ECO:0000256" key="1">
    <source>
        <dbReference type="SAM" id="MobiDB-lite"/>
    </source>
</evidence>
<organism evidence="3 4">
    <name type="scientific">Schumannella soli</name>
    <dbReference type="NCBI Taxonomy" id="2590779"/>
    <lineage>
        <taxon>Bacteria</taxon>
        <taxon>Bacillati</taxon>
        <taxon>Actinomycetota</taxon>
        <taxon>Actinomycetes</taxon>
        <taxon>Micrococcales</taxon>
        <taxon>Microbacteriaceae</taxon>
        <taxon>Schumannella</taxon>
    </lineage>
</organism>
<evidence type="ECO:0000313" key="4">
    <source>
        <dbReference type="Proteomes" id="UP000316252"/>
    </source>
</evidence>
<keyword evidence="2" id="KW-0472">Membrane</keyword>
<keyword evidence="2" id="KW-1133">Transmembrane helix</keyword>
<dbReference type="RefSeq" id="WP_141162316.1">
    <property type="nucleotide sequence ID" value="NZ_VHQG01000001.1"/>
</dbReference>
<name>A0A506YBD2_9MICO</name>
<feature type="region of interest" description="Disordered" evidence="1">
    <location>
        <begin position="1"/>
        <end position="27"/>
    </location>
</feature>
<evidence type="ECO:0000313" key="3">
    <source>
        <dbReference type="EMBL" id="TPW77789.1"/>
    </source>
</evidence>
<evidence type="ECO:0000256" key="2">
    <source>
        <dbReference type="SAM" id="Phobius"/>
    </source>
</evidence>
<feature type="transmembrane region" description="Helical" evidence="2">
    <location>
        <begin position="49"/>
        <end position="74"/>
    </location>
</feature>
<proteinExistence type="predicted"/>
<keyword evidence="2" id="KW-0812">Transmembrane</keyword>
<accession>A0A506YBD2</accession>
<dbReference type="EMBL" id="VHQG01000001">
    <property type="protein sequence ID" value="TPW77789.1"/>
    <property type="molecule type" value="Genomic_DNA"/>
</dbReference>
<dbReference type="AlphaFoldDB" id="A0A506YBD2"/>
<protein>
    <submittedName>
        <fullName evidence="3">Uncharacterized protein</fullName>
    </submittedName>
</protein>
<comment type="caution">
    <text evidence="3">The sequence shown here is derived from an EMBL/GenBank/DDBJ whole genome shotgun (WGS) entry which is preliminary data.</text>
</comment>
<dbReference type="Proteomes" id="UP000316252">
    <property type="component" value="Unassembled WGS sequence"/>
</dbReference>
<gene>
    <name evidence="3" type="ORF">FJ657_03835</name>
</gene>
<keyword evidence="4" id="KW-1185">Reference proteome</keyword>